<feature type="region of interest" description="Disordered" evidence="1">
    <location>
        <begin position="1"/>
        <end position="80"/>
    </location>
</feature>
<reference evidence="2" key="1">
    <citation type="journal article" date="2018" name="Nat. Commun.">
        <title>Diversity and evolution of the emerging Pandoraviridae family.</title>
        <authorList>
            <person name="Legendre M."/>
            <person name="Fabre E."/>
            <person name="Poirot O."/>
            <person name="Jeudy S."/>
            <person name="Lartigue A."/>
            <person name="Alempic J.M."/>
            <person name="Beucher L."/>
            <person name="Philippe N."/>
            <person name="Bertaux L."/>
            <person name="Christo-Foroux E."/>
            <person name="Labadie K."/>
            <person name="Coute Y."/>
            <person name="Abergel C."/>
            <person name="Claverie J.M."/>
        </authorList>
    </citation>
    <scope>NUCLEOTIDE SEQUENCE [LARGE SCALE GENOMIC DNA]</scope>
    <source>
        <strain evidence="2">Macleodensis</strain>
    </source>
</reference>
<protein>
    <submittedName>
        <fullName evidence="2">Uncharacterized protein</fullName>
    </submittedName>
</protein>
<gene>
    <name evidence="2" type="ORF">pmac_cds_208</name>
</gene>
<proteinExistence type="predicted"/>
<dbReference type="EMBL" id="MG011691">
    <property type="protein sequence ID" value="AVK76896.1"/>
    <property type="molecule type" value="Genomic_DNA"/>
</dbReference>
<dbReference type="Proteomes" id="UP000249758">
    <property type="component" value="Segment"/>
</dbReference>
<accession>A0A2U7UEM2</accession>
<dbReference type="RefSeq" id="YP_009480892.1">
    <property type="nucleotide sequence ID" value="NC_037665.1"/>
</dbReference>
<evidence type="ECO:0000313" key="2">
    <source>
        <dbReference type="EMBL" id="AVK76896.1"/>
    </source>
</evidence>
<feature type="compositionally biased region" description="Low complexity" evidence="1">
    <location>
        <begin position="494"/>
        <end position="509"/>
    </location>
</feature>
<feature type="compositionally biased region" description="Low complexity" evidence="1">
    <location>
        <begin position="15"/>
        <end position="48"/>
    </location>
</feature>
<evidence type="ECO:0000256" key="1">
    <source>
        <dbReference type="SAM" id="MobiDB-lite"/>
    </source>
</evidence>
<sequence>MNVRAAEAARRVREAQQAQQAQQGAARGPPTPVVGARGGRAAPATGTRSVSTAPIRAPRTSTTGALPRLAPRPPGIGQVPVAAQPPTAFGPRFGGPAATTTGVLQLTPEEEAASLADIMATISEFNIPPESYEEYERIEREVRLASTTPGPVSAQQMIDFFRNAGQDPNAPPDVQVEYPDGQMGPARYSICAAAIDEQWGGFTRRLFERMEQERVRGPGTAARRLGEGLRSLALTSQYEHEHYTLGVNIAGAPPAIANAVFLPVGPQAPTAAPFYAPTPAAARGLESAAIQASNPVMDALGAVADEIVSTGGGGGLMSMDELEREMLSPEPSDDPIIREGQQRVNEAIATAAREVAAPLASAIAQQTRMESMMGQFPAGAAPAAAAAVAQQPPLVQAVTPQQADALVTANIEAQQQEEASRRATPVPSPVPSPVAAGPVPAPLGAGVPSPAQVTAALQRAVAQGAAARPRERRQVRPVSQPVGRPGRPGARTVPTSPQTGAPAAPAGYPSAPTTPLYALANVVRTTGEAPDTQALGVASPPVVPATTEGVLQLVEADTRRIVRDRVARRQGAIAAAASTLTGIRQQLQSEAQQAPELAQVTRTSVANVLNEQVPSEVAQEVSTYLEQPGEVNPDAVRNVAERLLEVQTAAAAAAPPRAEAPEQRAVARARERLVKNINDAAATVDEYNQQIAQDIQDPLFDEVRRILGEADAAGVPVSDDLVNIFYDRAYGLAVVAVNSVSSALNQIADEEARVPGRRGAATVTPGTQ</sequence>
<name>A0A2U7UEM2_9VIRU</name>
<feature type="region of interest" description="Disordered" evidence="1">
    <location>
        <begin position="460"/>
        <end position="509"/>
    </location>
</feature>
<feature type="region of interest" description="Disordered" evidence="1">
    <location>
        <begin position="412"/>
        <end position="437"/>
    </location>
</feature>
<organism evidence="2">
    <name type="scientific">Pandoravirus macleodensis</name>
    <dbReference type="NCBI Taxonomy" id="2107707"/>
    <lineage>
        <taxon>Viruses</taxon>
        <taxon>Pandoravirus</taxon>
    </lineage>
</organism>
<dbReference type="GeneID" id="36841351"/>
<dbReference type="KEGG" id="vg:36841351"/>